<dbReference type="Pfam" id="PF01370">
    <property type="entry name" value="Epimerase"/>
    <property type="match status" value="1"/>
</dbReference>
<dbReference type="Proteomes" id="UP001158066">
    <property type="component" value="Unassembled WGS sequence"/>
</dbReference>
<gene>
    <name evidence="2" type="ORF">SAMN06296020_106101</name>
</gene>
<evidence type="ECO:0000313" key="3">
    <source>
        <dbReference type="Proteomes" id="UP001158066"/>
    </source>
</evidence>
<keyword evidence="3" id="KW-1185">Reference proteome</keyword>
<evidence type="ECO:0000259" key="1">
    <source>
        <dbReference type="Pfam" id="PF01370"/>
    </source>
</evidence>
<proteinExistence type="predicted"/>
<dbReference type="InterPro" id="IPR036291">
    <property type="entry name" value="NAD(P)-bd_dom_sf"/>
</dbReference>
<dbReference type="RefSeq" id="WP_283409270.1">
    <property type="nucleotide sequence ID" value="NZ_FXUF01000006.1"/>
</dbReference>
<protein>
    <submittedName>
        <fullName evidence="2">UDP-glucose 4-epimerase</fullName>
    </submittedName>
</protein>
<comment type="caution">
    <text evidence="2">The sequence shown here is derived from an EMBL/GenBank/DDBJ whole genome shotgun (WGS) entry which is preliminary data.</text>
</comment>
<dbReference type="InterPro" id="IPR050177">
    <property type="entry name" value="Lipid_A_modif_metabolic_enz"/>
</dbReference>
<reference evidence="2" key="1">
    <citation type="submission" date="2017-05" db="EMBL/GenBank/DDBJ databases">
        <authorList>
            <person name="Varghese N."/>
            <person name="Submissions S."/>
        </authorList>
    </citation>
    <scope>NUCLEOTIDE SEQUENCE</scope>
    <source>
        <strain evidence="2">Su22</strain>
    </source>
</reference>
<name>A0AA45WX22_9CLOT</name>
<feature type="domain" description="NAD-dependent epimerase/dehydratase" evidence="1">
    <location>
        <begin position="4"/>
        <end position="197"/>
    </location>
</feature>
<dbReference type="AlphaFoldDB" id="A0AA45WX22"/>
<dbReference type="PANTHER" id="PTHR43245:SF58">
    <property type="entry name" value="BLL5923 PROTEIN"/>
    <property type="match status" value="1"/>
</dbReference>
<dbReference type="Gene3D" id="3.40.50.720">
    <property type="entry name" value="NAD(P)-binding Rossmann-like Domain"/>
    <property type="match status" value="1"/>
</dbReference>
<dbReference type="InterPro" id="IPR001509">
    <property type="entry name" value="Epimerase_deHydtase"/>
</dbReference>
<accession>A0AA45WX22</accession>
<dbReference type="PANTHER" id="PTHR43245">
    <property type="entry name" value="BIFUNCTIONAL POLYMYXIN RESISTANCE PROTEIN ARNA"/>
    <property type="match status" value="1"/>
</dbReference>
<dbReference type="EMBL" id="FXUF01000006">
    <property type="protein sequence ID" value="SMP56696.1"/>
    <property type="molecule type" value="Genomic_DNA"/>
</dbReference>
<evidence type="ECO:0000313" key="2">
    <source>
        <dbReference type="EMBL" id="SMP56696.1"/>
    </source>
</evidence>
<organism evidence="2 3">
    <name type="scientific">Anoxynatronum buryatiense</name>
    <dbReference type="NCBI Taxonomy" id="489973"/>
    <lineage>
        <taxon>Bacteria</taxon>
        <taxon>Bacillati</taxon>
        <taxon>Bacillota</taxon>
        <taxon>Clostridia</taxon>
        <taxon>Eubacteriales</taxon>
        <taxon>Clostridiaceae</taxon>
        <taxon>Anoxynatronum</taxon>
    </lineage>
</organism>
<dbReference type="SUPFAM" id="SSF51735">
    <property type="entry name" value="NAD(P)-binding Rossmann-fold domains"/>
    <property type="match status" value="1"/>
</dbReference>
<sequence>MKHILITGKNSYIGTSLEKWLLREPDTYKVDTIDMKDGSWKERCFSQYEAVFHVAGVAHIKETNENQDLYYKVNRDLAYETAQKAKRNGVMQFIFLSSMSVYGVQNGVINKETPLHPDTAYGKSKIEAEELINTLQDEFFTVATLRPPMVYGKGCRGNYPKLAELALKTPIFPDFDNKRSMIYIDNLSEFVKQIIDSKSGGTFFPQNDEYTNPSEMVRLIAEFHGKKVVMTKLFNPALKLLNVRTLNKVFGDLIYDMNMSEYMSDYRVCGFKESIKRSED</sequence>